<sequence>MSVKYRFVLVLLSLALGACTALPSPRERQDHADNLAAARQWQKGTLTAAPFTLRTYEPVTPRQGDTLAVYIEGDGLAWLNPSQPSADPTPVSPLLLQLALAQREGKAAYLARPCQYAESGAAPCAQRYWTDGRFAPEVIDAMDRALDQLKAHQEARTLVLVGYSGGGAVAALLAARRSDVIRLVTIAGNLDHRAWTTFHRLTPLDTSLNPADRAQRLAAISQIHWIGGRDTVMPAELARRWPAALLGPRQENLKLVPEASHGQGWPDPRQTPEFPLGPRSNGKPLP</sequence>
<proteinExistence type="predicted"/>
<organism evidence="3 4">
    <name type="scientific">Azospira oryzae</name>
    <dbReference type="NCBI Taxonomy" id="146939"/>
    <lineage>
        <taxon>Bacteria</taxon>
        <taxon>Pseudomonadati</taxon>
        <taxon>Pseudomonadota</taxon>
        <taxon>Betaproteobacteria</taxon>
        <taxon>Rhodocyclales</taxon>
        <taxon>Rhodocyclaceae</taxon>
        <taxon>Azospira</taxon>
    </lineage>
</organism>
<dbReference type="InterPro" id="IPR029058">
    <property type="entry name" value="AB_hydrolase_fold"/>
</dbReference>
<dbReference type="PROSITE" id="PS51257">
    <property type="entry name" value="PROKAR_LIPOPROTEIN"/>
    <property type="match status" value="1"/>
</dbReference>
<keyword evidence="2" id="KW-0732">Signal</keyword>
<keyword evidence="4" id="KW-1185">Reference proteome</keyword>
<evidence type="ECO:0000256" key="2">
    <source>
        <dbReference type="SAM" id="SignalP"/>
    </source>
</evidence>
<protein>
    <recommendedName>
        <fullName evidence="5">Alpha/beta hydrolase</fullName>
    </recommendedName>
</protein>
<gene>
    <name evidence="3" type="ORF">EV678_0289</name>
</gene>
<dbReference type="Proteomes" id="UP000292136">
    <property type="component" value="Unassembled WGS sequence"/>
</dbReference>
<dbReference type="EMBL" id="SHKM01000001">
    <property type="protein sequence ID" value="RZT89503.1"/>
    <property type="molecule type" value="Genomic_DNA"/>
</dbReference>
<dbReference type="Gene3D" id="3.40.50.1820">
    <property type="entry name" value="alpha/beta hydrolase"/>
    <property type="match status" value="1"/>
</dbReference>
<reference evidence="3 4" key="1">
    <citation type="submission" date="2019-02" db="EMBL/GenBank/DDBJ databases">
        <title>Genomic Encyclopedia of Type Strains, Phase IV (KMG-IV): sequencing the most valuable type-strain genomes for metagenomic binning, comparative biology and taxonomic classification.</title>
        <authorList>
            <person name="Goeker M."/>
        </authorList>
    </citation>
    <scope>NUCLEOTIDE SEQUENCE [LARGE SCALE GENOMIC DNA]</scope>
    <source>
        <strain evidence="3 4">DSM 21223</strain>
    </source>
</reference>
<evidence type="ECO:0000313" key="3">
    <source>
        <dbReference type="EMBL" id="RZT89503.1"/>
    </source>
</evidence>
<comment type="caution">
    <text evidence="3">The sequence shown here is derived from an EMBL/GenBank/DDBJ whole genome shotgun (WGS) entry which is preliminary data.</text>
</comment>
<feature type="signal peptide" evidence="2">
    <location>
        <begin position="1"/>
        <end position="20"/>
    </location>
</feature>
<evidence type="ECO:0000313" key="4">
    <source>
        <dbReference type="Proteomes" id="UP000292136"/>
    </source>
</evidence>
<feature type="chain" id="PRO_5045895553" description="Alpha/beta hydrolase" evidence="2">
    <location>
        <begin position="21"/>
        <end position="286"/>
    </location>
</feature>
<evidence type="ECO:0000256" key="1">
    <source>
        <dbReference type="SAM" id="MobiDB-lite"/>
    </source>
</evidence>
<accession>A0ABY0IPK6</accession>
<feature type="region of interest" description="Disordered" evidence="1">
    <location>
        <begin position="258"/>
        <end position="286"/>
    </location>
</feature>
<name>A0ABY0IPK6_9RHOO</name>
<dbReference type="SUPFAM" id="SSF53474">
    <property type="entry name" value="alpha/beta-Hydrolases"/>
    <property type="match status" value="1"/>
</dbReference>
<evidence type="ECO:0008006" key="5">
    <source>
        <dbReference type="Google" id="ProtNLM"/>
    </source>
</evidence>